<name>A0A2M8RW09_9PAST</name>
<keyword evidence="3" id="KW-0408">Iron</keyword>
<dbReference type="GO" id="GO:0051539">
    <property type="term" value="F:4 iron, 4 sulfur cluster binding"/>
    <property type="evidence" value="ECO:0007669"/>
    <property type="project" value="UniProtKB-KW"/>
</dbReference>
<evidence type="ECO:0000256" key="2">
    <source>
        <dbReference type="ARBA" id="ARBA00022723"/>
    </source>
</evidence>
<dbReference type="RefSeq" id="WP_100296764.1">
    <property type="nucleotide sequence ID" value="NZ_PHGZ01000013.1"/>
</dbReference>
<dbReference type="Proteomes" id="UP000230282">
    <property type="component" value="Unassembled WGS sequence"/>
</dbReference>
<feature type="domain" description="4Fe-4S ferredoxin-type" evidence="5">
    <location>
        <begin position="73"/>
        <end position="102"/>
    </location>
</feature>
<reference evidence="6 7" key="1">
    <citation type="submission" date="2017-11" db="EMBL/GenBank/DDBJ databases">
        <title>Reclassification of Bisgaard taxon 5 as Caviibacterium pharyngocola gen. nov., sp. nov.</title>
        <authorList>
            <person name="Christensen H."/>
        </authorList>
    </citation>
    <scope>NUCLEOTIDE SEQUENCE [LARGE SCALE GENOMIC DNA]</scope>
    <source>
        <strain evidence="6 7">7_3</strain>
    </source>
</reference>
<dbReference type="InterPro" id="IPR050294">
    <property type="entry name" value="RnfB_subfamily"/>
</dbReference>
<dbReference type="InterPro" id="IPR017896">
    <property type="entry name" value="4Fe4S_Fe-S-bd"/>
</dbReference>
<evidence type="ECO:0000256" key="3">
    <source>
        <dbReference type="ARBA" id="ARBA00023004"/>
    </source>
</evidence>
<accession>A0A2M8RW09</accession>
<sequence length="199" mass="21661">MNRFVIGDPKGCIGCNTCMAACSEVHKAFGLQSHPRLEVMRNDDITVPILCRHCDDAPCATVCPVHAITHKNQTIQLNESLCIGCKLCAIACPFGAITQHGSAPVDAPTYYEHFSFQDAVARDIRTAPNNTDVHNMLAWQPGVRAVAVKCDLCYFREDGPACVQTCPTKTLFLISDESIKQANQAKRELAMSASPAIPK</sequence>
<dbReference type="InterPro" id="IPR017900">
    <property type="entry name" value="4Fe4S_Fe_S_CS"/>
</dbReference>
<gene>
    <name evidence="6" type="ORF">CVP04_06900</name>
</gene>
<evidence type="ECO:0000259" key="5">
    <source>
        <dbReference type="PROSITE" id="PS51379"/>
    </source>
</evidence>
<keyword evidence="4" id="KW-0411">Iron-sulfur</keyword>
<organism evidence="6 7">
    <name type="scientific">Caviibacterium pharyngocola</name>
    <dbReference type="NCBI Taxonomy" id="28159"/>
    <lineage>
        <taxon>Bacteria</taxon>
        <taxon>Pseudomonadati</taxon>
        <taxon>Pseudomonadota</taxon>
        <taxon>Gammaproteobacteria</taxon>
        <taxon>Pasteurellales</taxon>
        <taxon>Pasteurellaceae</taxon>
        <taxon>Caviibacterium</taxon>
    </lineage>
</organism>
<keyword evidence="2" id="KW-0479">Metal-binding</keyword>
<evidence type="ECO:0000313" key="7">
    <source>
        <dbReference type="Proteomes" id="UP000230282"/>
    </source>
</evidence>
<evidence type="ECO:0000256" key="1">
    <source>
        <dbReference type="ARBA" id="ARBA00022485"/>
    </source>
</evidence>
<protein>
    <submittedName>
        <fullName evidence="6">Electron transporter</fullName>
    </submittedName>
</protein>
<dbReference type="PANTHER" id="PTHR42859:SF16">
    <property type="entry name" value="FORMATE HYDROGENLYASE SUBUNIT 2-RELATED"/>
    <property type="match status" value="1"/>
</dbReference>
<dbReference type="OrthoDB" id="9779457at2"/>
<dbReference type="PROSITE" id="PS51379">
    <property type="entry name" value="4FE4S_FER_2"/>
    <property type="match status" value="2"/>
</dbReference>
<dbReference type="SUPFAM" id="SSF54862">
    <property type="entry name" value="4Fe-4S ferredoxins"/>
    <property type="match status" value="1"/>
</dbReference>
<dbReference type="CDD" id="cd10554">
    <property type="entry name" value="HycB_like"/>
    <property type="match status" value="1"/>
</dbReference>
<dbReference type="Gene3D" id="3.30.70.20">
    <property type="match status" value="2"/>
</dbReference>
<evidence type="ECO:0000313" key="6">
    <source>
        <dbReference type="EMBL" id="PJG83075.1"/>
    </source>
</evidence>
<dbReference type="Pfam" id="PF00037">
    <property type="entry name" value="Fer4"/>
    <property type="match status" value="1"/>
</dbReference>
<keyword evidence="7" id="KW-1185">Reference proteome</keyword>
<feature type="domain" description="4Fe-4S ferredoxin-type" evidence="5">
    <location>
        <begin position="2"/>
        <end position="34"/>
    </location>
</feature>
<keyword evidence="1" id="KW-0004">4Fe-4S</keyword>
<dbReference type="AlphaFoldDB" id="A0A2M8RW09"/>
<comment type="caution">
    <text evidence="6">The sequence shown here is derived from an EMBL/GenBank/DDBJ whole genome shotgun (WGS) entry which is preliminary data.</text>
</comment>
<dbReference type="PANTHER" id="PTHR42859">
    <property type="entry name" value="OXIDOREDUCTASE"/>
    <property type="match status" value="1"/>
</dbReference>
<dbReference type="GO" id="GO:0046872">
    <property type="term" value="F:metal ion binding"/>
    <property type="evidence" value="ECO:0007669"/>
    <property type="project" value="UniProtKB-KW"/>
</dbReference>
<dbReference type="EMBL" id="PHGZ01000013">
    <property type="protein sequence ID" value="PJG83075.1"/>
    <property type="molecule type" value="Genomic_DNA"/>
</dbReference>
<dbReference type="PROSITE" id="PS00198">
    <property type="entry name" value="4FE4S_FER_1"/>
    <property type="match status" value="1"/>
</dbReference>
<proteinExistence type="predicted"/>
<evidence type="ECO:0000256" key="4">
    <source>
        <dbReference type="ARBA" id="ARBA00023014"/>
    </source>
</evidence>